<evidence type="ECO:0000313" key="4">
    <source>
        <dbReference type="EMBL" id="TZG26468.1"/>
    </source>
</evidence>
<dbReference type="InterPro" id="IPR000415">
    <property type="entry name" value="Nitroreductase-like"/>
</dbReference>
<evidence type="ECO:0000256" key="2">
    <source>
        <dbReference type="ARBA" id="ARBA00023002"/>
    </source>
</evidence>
<dbReference type="CDD" id="cd02138">
    <property type="entry name" value="TdsD-like"/>
    <property type="match status" value="1"/>
</dbReference>
<reference evidence="4 5" key="1">
    <citation type="submission" date="2019-08" db="EMBL/GenBank/DDBJ databases">
        <authorList>
            <person name="Wang G."/>
            <person name="Xu Z."/>
        </authorList>
    </citation>
    <scope>NUCLEOTIDE SEQUENCE [LARGE SCALE GENOMIC DNA]</scope>
    <source>
        <strain evidence="4 5">ZX</strain>
    </source>
</reference>
<dbReference type="SUPFAM" id="SSF55469">
    <property type="entry name" value="FMN-dependent nitroreductase-like"/>
    <property type="match status" value="1"/>
</dbReference>
<protein>
    <submittedName>
        <fullName evidence="4">Nitroreductase family protein</fullName>
    </submittedName>
</protein>
<dbReference type="GO" id="GO:0016491">
    <property type="term" value="F:oxidoreductase activity"/>
    <property type="evidence" value="ECO:0007669"/>
    <property type="project" value="UniProtKB-KW"/>
</dbReference>
<sequence length="190" mass="21056">MTDRTSDTQIHNQFLDRWSPRAFDGTALTEAELRTLFDAARWAPSAYNYQPWTLLYAVKGDANWDRFLNLLVPFNQSWAKEAGVLIFFVSDTMMGEHPGHSHSFDTGSAWMSLALQAHLMGLAAHGMTGVEFAEAAKELGVPDRYRVEAAAVVGRPADASTLPEGLREREVKSDRKTIEQIAVAGNFPNA</sequence>
<feature type="domain" description="Nitroreductase" evidence="3">
    <location>
        <begin position="16"/>
        <end position="57"/>
    </location>
</feature>
<comment type="caution">
    <text evidence="4">The sequence shown here is derived from an EMBL/GenBank/DDBJ whole genome shotgun (WGS) entry which is preliminary data.</text>
</comment>
<evidence type="ECO:0000313" key="5">
    <source>
        <dbReference type="Proteomes" id="UP000322077"/>
    </source>
</evidence>
<name>A0A5D9C3P6_9SPHN</name>
<dbReference type="Proteomes" id="UP000322077">
    <property type="component" value="Unassembled WGS sequence"/>
</dbReference>
<proteinExistence type="inferred from homology"/>
<evidence type="ECO:0000259" key="3">
    <source>
        <dbReference type="Pfam" id="PF00881"/>
    </source>
</evidence>
<dbReference type="AlphaFoldDB" id="A0A5D9C3P6"/>
<dbReference type="PANTHER" id="PTHR43673">
    <property type="entry name" value="NAD(P)H NITROREDUCTASE YDGI-RELATED"/>
    <property type="match status" value="1"/>
</dbReference>
<feature type="domain" description="Nitroreductase" evidence="3">
    <location>
        <begin position="73"/>
        <end position="155"/>
    </location>
</feature>
<keyword evidence="5" id="KW-1185">Reference proteome</keyword>
<comment type="similarity">
    <text evidence="1">Belongs to the nitroreductase family.</text>
</comment>
<evidence type="ECO:0000256" key="1">
    <source>
        <dbReference type="ARBA" id="ARBA00007118"/>
    </source>
</evidence>
<organism evidence="4 5">
    <name type="scientific">Sphingomonas montanisoli</name>
    <dbReference type="NCBI Taxonomy" id="2606412"/>
    <lineage>
        <taxon>Bacteria</taxon>
        <taxon>Pseudomonadati</taxon>
        <taxon>Pseudomonadota</taxon>
        <taxon>Alphaproteobacteria</taxon>
        <taxon>Sphingomonadales</taxon>
        <taxon>Sphingomonadaceae</taxon>
        <taxon>Sphingomonas</taxon>
    </lineage>
</organism>
<dbReference type="InterPro" id="IPR029479">
    <property type="entry name" value="Nitroreductase"/>
</dbReference>
<dbReference type="Pfam" id="PF00881">
    <property type="entry name" value="Nitroreductase"/>
    <property type="match status" value="2"/>
</dbReference>
<dbReference type="EMBL" id="VTOU01000003">
    <property type="protein sequence ID" value="TZG26468.1"/>
    <property type="molecule type" value="Genomic_DNA"/>
</dbReference>
<dbReference type="RefSeq" id="WP_149523270.1">
    <property type="nucleotide sequence ID" value="NZ_VTOU01000003.1"/>
</dbReference>
<dbReference type="PANTHER" id="PTHR43673:SF10">
    <property type="entry name" value="NADH DEHYDROGENASE_NAD(P)H NITROREDUCTASE XCC3605-RELATED"/>
    <property type="match status" value="1"/>
</dbReference>
<dbReference type="Gene3D" id="3.40.109.10">
    <property type="entry name" value="NADH Oxidase"/>
    <property type="match status" value="1"/>
</dbReference>
<gene>
    <name evidence="4" type="ORF">FYJ91_16215</name>
</gene>
<keyword evidence="2" id="KW-0560">Oxidoreductase</keyword>
<accession>A0A5D9C3P6</accession>